<dbReference type="Gene3D" id="2.170.150.70">
    <property type="match status" value="1"/>
</dbReference>
<gene>
    <name evidence="5" type="ORF">BDV25DRAFT_154322</name>
</gene>
<dbReference type="PANTHER" id="PTHR28620">
    <property type="entry name" value="CENTROMERE PROTEIN V"/>
    <property type="match status" value="1"/>
</dbReference>
<dbReference type="AlphaFoldDB" id="A0A5N6TVT4"/>
<dbReference type="Proteomes" id="UP000325780">
    <property type="component" value="Unassembled WGS sequence"/>
</dbReference>
<evidence type="ECO:0000256" key="2">
    <source>
        <dbReference type="ARBA" id="ARBA00022723"/>
    </source>
</evidence>
<evidence type="ECO:0000313" key="6">
    <source>
        <dbReference type="Proteomes" id="UP000325780"/>
    </source>
</evidence>
<organism evidence="5 6">
    <name type="scientific">Aspergillus avenaceus</name>
    <dbReference type="NCBI Taxonomy" id="36643"/>
    <lineage>
        <taxon>Eukaryota</taxon>
        <taxon>Fungi</taxon>
        <taxon>Dikarya</taxon>
        <taxon>Ascomycota</taxon>
        <taxon>Pezizomycotina</taxon>
        <taxon>Eurotiomycetes</taxon>
        <taxon>Eurotiomycetidae</taxon>
        <taxon>Eurotiales</taxon>
        <taxon>Aspergillaceae</taxon>
        <taxon>Aspergillus</taxon>
        <taxon>Aspergillus subgen. Circumdati</taxon>
    </lineage>
</organism>
<dbReference type="OrthoDB" id="2993351at2759"/>
<accession>A0A5N6TVT4</accession>
<dbReference type="GO" id="GO:0046872">
    <property type="term" value="F:metal ion binding"/>
    <property type="evidence" value="ECO:0007669"/>
    <property type="project" value="UniProtKB-KW"/>
</dbReference>
<dbReference type="SUPFAM" id="SSF51316">
    <property type="entry name" value="Mss4-like"/>
    <property type="match status" value="1"/>
</dbReference>
<sequence length="110" mass="12178">METYTSTCHCTAIRLSFKIPSLTTNSTKITQCNCSICTKNGYLLVYPRTTDVTFHSGESEMAQYRFGNLAKPHKFCARCGTSVLIDFGESLFERERGKVAVNVYSDGGGN</sequence>
<dbReference type="EMBL" id="ML742093">
    <property type="protein sequence ID" value="KAE8150488.1"/>
    <property type="molecule type" value="Genomic_DNA"/>
</dbReference>
<dbReference type="PANTHER" id="PTHR28620:SF1">
    <property type="entry name" value="CENP-V_GFA DOMAIN-CONTAINING PROTEIN"/>
    <property type="match status" value="1"/>
</dbReference>
<evidence type="ECO:0000313" key="5">
    <source>
        <dbReference type="EMBL" id="KAE8150488.1"/>
    </source>
</evidence>
<evidence type="ECO:0000256" key="1">
    <source>
        <dbReference type="ARBA" id="ARBA00005495"/>
    </source>
</evidence>
<dbReference type="Pfam" id="PF04828">
    <property type="entry name" value="GFA"/>
    <property type="match status" value="1"/>
</dbReference>
<dbReference type="InterPro" id="IPR011057">
    <property type="entry name" value="Mss4-like_sf"/>
</dbReference>
<comment type="similarity">
    <text evidence="1">Belongs to the Gfa family.</text>
</comment>
<evidence type="ECO:0000256" key="3">
    <source>
        <dbReference type="ARBA" id="ARBA00022833"/>
    </source>
</evidence>
<dbReference type="InterPro" id="IPR006913">
    <property type="entry name" value="CENP-V/GFA"/>
</dbReference>
<keyword evidence="6" id="KW-1185">Reference proteome</keyword>
<feature type="domain" description="CENP-V/GFA" evidence="4">
    <location>
        <begin position="4"/>
        <end position="110"/>
    </location>
</feature>
<reference evidence="5 6" key="1">
    <citation type="submission" date="2019-04" db="EMBL/GenBank/DDBJ databases">
        <title>Friends and foes A comparative genomics study of 23 Aspergillus species from section Flavi.</title>
        <authorList>
            <consortium name="DOE Joint Genome Institute"/>
            <person name="Kjaerbolling I."/>
            <person name="Vesth T."/>
            <person name="Frisvad J.C."/>
            <person name="Nybo J.L."/>
            <person name="Theobald S."/>
            <person name="Kildgaard S."/>
            <person name="Isbrandt T."/>
            <person name="Kuo A."/>
            <person name="Sato A."/>
            <person name="Lyhne E.K."/>
            <person name="Kogle M.E."/>
            <person name="Wiebenga A."/>
            <person name="Kun R.S."/>
            <person name="Lubbers R.J."/>
            <person name="Makela M.R."/>
            <person name="Barry K."/>
            <person name="Chovatia M."/>
            <person name="Clum A."/>
            <person name="Daum C."/>
            <person name="Haridas S."/>
            <person name="He G."/>
            <person name="LaButti K."/>
            <person name="Lipzen A."/>
            <person name="Mondo S."/>
            <person name="Riley R."/>
            <person name="Salamov A."/>
            <person name="Simmons B.A."/>
            <person name="Magnuson J.K."/>
            <person name="Henrissat B."/>
            <person name="Mortensen U.H."/>
            <person name="Larsen T.O."/>
            <person name="Devries R.P."/>
            <person name="Grigoriev I.V."/>
            <person name="Machida M."/>
            <person name="Baker S.E."/>
            <person name="Andersen M.R."/>
        </authorList>
    </citation>
    <scope>NUCLEOTIDE SEQUENCE [LARGE SCALE GENOMIC DNA]</scope>
    <source>
        <strain evidence="5 6">IBT 18842</strain>
    </source>
</reference>
<proteinExistence type="inferred from homology"/>
<evidence type="ECO:0000259" key="4">
    <source>
        <dbReference type="PROSITE" id="PS51891"/>
    </source>
</evidence>
<name>A0A5N6TVT4_ASPAV</name>
<protein>
    <recommendedName>
        <fullName evidence="4">CENP-V/GFA domain-containing protein</fullName>
    </recommendedName>
</protein>
<keyword evidence="2" id="KW-0479">Metal-binding</keyword>
<dbReference type="PROSITE" id="PS51891">
    <property type="entry name" value="CENP_V_GFA"/>
    <property type="match status" value="1"/>
</dbReference>
<dbReference type="GO" id="GO:0016846">
    <property type="term" value="F:carbon-sulfur lyase activity"/>
    <property type="evidence" value="ECO:0007669"/>
    <property type="project" value="InterPro"/>
</dbReference>
<dbReference type="InterPro" id="IPR052355">
    <property type="entry name" value="CENP-V-like"/>
</dbReference>
<keyword evidence="3" id="KW-0862">Zinc</keyword>